<name>A0A4P9WUH7_9FUNG</name>
<keyword evidence="5" id="KW-1185">Reference proteome</keyword>
<dbReference type="GO" id="GO:0004721">
    <property type="term" value="F:phosphoprotein phosphatase activity"/>
    <property type="evidence" value="ECO:0007669"/>
    <property type="project" value="InterPro"/>
</dbReference>
<gene>
    <name evidence="2" type="ORF">CAUPRSCDRAFT_3533</name>
    <name evidence="3" type="ORF">CXG81DRAFT_5122</name>
</gene>
<dbReference type="InterPro" id="IPR026893">
    <property type="entry name" value="Tyr/Ser_Pase_IphP-type"/>
</dbReference>
<dbReference type="PANTHER" id="PTHR31126">
    <property type="entry name" value="TYROSINE-PROTEIN PHOSPHATASE"/>
    <property type="match status" value="1"/>
</dbReference>
<accession>A0A4P9WUH7</accession>
<dbReference type="InterPro" id="IPR000387">
    <property type="entry name" value="Tyr_Pase_dom"/>
</dbReference>
<evidence type="ECO:0000313" key="2">
    <source>
        <dbReference type="EMBL" id="RKO97021.1"/>
    </source>
</evidence>
<feature type="domain" description="Tyrosine specific protein phosphatases" evidence="1">
    <location>
        <begin position="117"/>
        <end position="159"/>
    </location>
</feature>
<reference evidence="4 5" key="1">
    <citation type="journal article" date="2018" name="Nat. Microbiol.">
        <title>Leveraging single-cell genomics to expand the fungal tree of life.</title>
        <authorList>
            <person name="Ahrendt S.R."/>
            <person name="Quandt C.A."/>
            <person name="Ciobanu D."/>
            <person name="Clum A."/>
            <person name="Salamov A."/>
            <person name="Andreopoulos B."/>
            <person name="Cheng J.F."/>
            <person name="Woyke T."/>
            <person name="Pelin A."/>
            <person name="Henrissat B."/>
            <person name="Reynolds N.K."/>
            <person name="Benny G.L."/>
            <person name="Smith M.E."/>
            <person name="James T.Y."/>
            <person name="Grigoriev I.V."/>
        </authorList>
    </citation>
    <scope>NUCLEOTIDE SEQUENCE [LARGE SCALE GENOMIC DNA]</scope>
    <source>
        <strain evidence="4 5">ATCC 52028</strain>
    </source>
</reference>
<dbReference type="EMBL" id="ML009458">
    <property type="protein sequence ID" value="RKO97021.1"/>
    <property type="molecule type" value="Genomic_DNA"/>
</dbReference>
<dbReference type="STRING" id="1555241.A0A4P9WUH7"/>
<feature type="non-terminal residue" evidence="2">
    <location>
        <position position="247"/>
    </location>
</feature>
<dbReference type="InterPro" id="IPR029021">
    <property type="entry name" value="Prot-tyrosine_phosphatase-like"/>
</dbReference>
<dbReference type="Proteomes" id="UP000274922">
    <property type="component" value="Unassembled WGS sequence"/>
</dbReference>
<evidence type="ECO:0000259" key="1">
    <source>
        <dbReference type="PROSITE" id="PS50056"/>
    </source>
</evidence>
<dbReference type="SUPFAM" id="SSF52799">
    <property type="entry name" value="(Phosphotyrosine protein) phosphatases II"/>
    <property type="match status" value="1"/>
</dbReference>
<organism evidence="2 4">
    <name type="scientific">Caulochytrium protostelioides</name>
    <dbReference type="NCBI Taxonomy" id="1555241"/>
    <lineage>
        <taxon>Eukaryota</taxon>
        <taxon>Fungi</taxon>
        <taxon>Fungi incertae sedis</taxon>
        <taxon>Chytridiomycota</taxon>
        <taxon>Chytridiomycota incertae sedis</taxon>
        <taxon>Chytridiomycetes</taxon>
        <taxon>Caulochytriales</taxon>
        <taxon>Caulochytriaceae</taxon>
        <taxon>Caulochytrium</taxon>
    </lineage>
</organism>
<evidence type="ECO:0000313" key="3">
    <source>
        <dbReference type="EMBL" id="RKO98527.1"/>
    </source>
</evidence>
<evidence type="ECO:0000313" key="4">
    <source>
        <dbReference type="Proteomes" id="UP000268535"/>
    </source>
</evidence>
<evidence type="ECO:0000313" key="5">
    <source>
        <dbReference type="Proteomes" id="UP000274922"/>
    </source>
</evidence>
<feature type="non-terminal residue" evidence="2">
    <location>
        <position position="1"/>
    </location>
</feature>
<dbReference type="Pfam" id="PF13350">
    <property type="entry name" value="Y_phosphatase3"/>
    <property type="match status" value="1"/>
</dbReference>
<reference evidence="3" key="2">
    <citation type="submission" date="2018-04" db="EMBL/GenBank/DDBJ databases">
        <title>Leveraging single-cell genomics to expand the Fungal Tree of Life.</title>
        <authorList>
            <consortium name="DOE Joint Genome Institute"/>
            <person name="Ahrendt S.R."/>
            <person name="Quandt C.A."/>
            <person name="Ciobanu D."/>
            <person name="Clum A."/>
            <person name="Salamov A."/>
            <person name="Andreopoulos B."/>
            <person name="Cheng J.-F."/>
            <person name="Woyke T."/>
            <person name="Pelin A."/>
            <person name="Henrissat B."/>
            <person name="Benny G.L."/>
            <person name="Smith M.E."/>
            <person name="James T.Y."/>
            <person name="Grigoriev I.V."/>
        </authorList>
    </citation>
    <scope>NUCLEOTIDE SEQUENCE</scope>
    <source>
        <strain evidence="3">ATCC 52028</strain>
    </source>
</reference>
<dbReference type="OrthoDB" id="9988524at2759"/>
<dbReference type="PROSITE" id="PS50056">
    <property type="entry name" value="TYR_PHOSPHATASE_2"/>
    <property type="match status" value="1"/>
</dbReference>
<sequence>RLRPGMLFRSATLDEASERDLQLLVADLGIRTIIDLRSPGEARAPPLLKTLNIKARTLGDYFARVDAPYRSLLGYISPWFDRCAFVLLNLMGRRNMARRYLVSRSILGAEGLFGMNRAFIERCTKDVHYILCIMLERHNWPILVHCTAGKDRTGFTVAVIQLLCGVPEEEIVADYVRSQSCLGGDKMGQLVAAAGALGLEDKFGGCPPDVMVNTIHYIRTKYQTVDNYLLAVGITFDQQATLRSYLI</sequence>
<dbReference type="PANTHER" id="PTHR31126:SF1">
    <property type="entry name" value="TYROSINE SPECIFIC PROTEIN PHOSPHATASES DOMAIN-CONTAINING PROTEIN"/>
    <property type="match status" value="1"/>
</dbReference>
<dbReference type="AlphaFoldDB" id="A0A4P9WUH7"/>
<dbReference type="Gene3D" id="3.90.190.10">
    <property type="entry name" value="Protein tyrosine phosphatase superfamily"/>
    <property type="match status" value="1"/>
</dbReference>
<proteinExistence type="predicted"/>
<dbReference type="PROSITE" id="PS00383">
    <property type="entry name" value="TYR_PHOSPHATASE_1"/>
    <property type="match status" value="1"/>
</dbReference>
<reference evidence="2" key="3">
    <citation type="submission" date="2018-08" db="EMBL/GenBank/DDBJ databases">
        <title>Leveraging single-cell genomics to expand the Fungal Tree of Life.</title>
        <authorList>
            <consortium name="DOE Joint Genome Institute"/>
            <person name="Ahrendt S.R."/>
            <person name="Quandt C.A."/>
            <person name="Ciobanu D."/>
            <person name="Clum A."/>
            <person name="Salamov A."/>
            <person name="Andreopoulos B."/>
            <person name="Cheng J.-F."/>
            <person name="Woyke T."/>
            <person name="Pelin A."/>
            <person name="Henrissat B."/>
            <person name="Reynolds N."/>
            <person name="Benny G.L."/>
            <person name="Smith M.E."/>
            <person name="James T.Y."/>
            <person name="Grigoriev I.V."/>
        </authorList>
    </citation>
    <scope>NUCLEOTIDE SEQUENCE</scope>
    <source>
        <strain evidence="2">ATCC 52028</strain>
    </source>
</reference>
<protein>
    <recommendedName>
        <fullName evidence="1">Tyrosine specific protein phosphatases domain-containing protein</fullName>
    </recommendedName>
</protein>
<dbReference type="Proteomes" id="UP000268535">
    <property type="component" value="Unassembled WGS sequence"/>
</dbReference>
<dbReference type="EMBL" id="ML014411">
    <property type="protein sequence ID" value="RKO98527.1"/>
    <property type="molecule type" value="Genomic_DNA"/>
</dbReference>
<dbReference type="InterPro" id="IPR016130">
    <property type="entry name" value="Tyr_Pase_AS"/>
</dbReference>